<reference evidence="1 2" key="1">
    <citation type="submission" date="2009-01" db="EMBL/GenBank/DDBJ databases">
        <authorList>
            <person name="Fulton L."/>
            <person name="Clifton S."/>
            <person name="Chinwalla A.T."/>
            <person name="Mitreva M."/>
            <person name="Sodergren E."/>
            <person name="Weinstock G."/>
            <person name="Clifton S."/>
            <person name="Dooling D.J."/>
            <person name="Fulton B."/>
            <person name="Minx P."/>
            <person name="Pepin K.H."/>
            <person name="Johnson M."/>
            <person name="Bhonagiri V."/>
            <person name="Nash W.E."/>
            <person name="Mardis E.R."/>
            <person name="Wilson R.K."/>
        </authorList>
    </citation>
    <scope>NUCLEOTIDE SEQUENCE [LARGE SCALE GENOMIC DNA]</scope>
    <source>
        <strain evidence="1 2">ATCC 23834</strain>
    </source>
</reference>
<sequence length="109" mass="11814">MHHFLTLRLLPFAEQHRRNGILYGVFEQEAQAFGSTIEKLANTFARANQADGYLNAGIAFYFVKQHGRTVFTGGALAGAAGTNVAVYAGELGNRINFHIGGHQFAGQGF</sequence>
<name>C0DVD9_EIKCO</name>
<dbReference type="EMBL" id="ACEA01000021">
    <property type="protein sequence ID" value="EEG24043.1"/>
    <property type="molecule type" value="Genomic_DNA"/>
</dbReference>
<comment type="caution">
    <text evidence="1">The sequence shown here is derived from an EMBL/GenBank/DDBJ whole genome shotgun (WGS) entry which is preliminary data.</text>
</comment>
<dbReference type="HOGENOM" id="CLU_2179709_0_0_4"/>
<accession>C0DVD9</accession>
<proteinExistence type="predicted"/>
<dbReference type="AlphaFoldDB" id="C0DVD9"/>
<gene>
    <name evidence="1" type="ORF">EIKCOROL_01328</name>
</gene>
<evidence type="ECO:0000313" key="1">
    <source>
        <dbReference type="EMBL" id="EEG24043.1"/>
    </source>
</evidence>
<dbReference type="Proteomes" id="UP000005837">
    <property type="component" value="Unassembled WGS sequence"/>
</dbReference>
<organism evidence="1 2">
    <name type="scientific">Eikenella corrodens ATCC 23834</name>
    <dbReference type="NCBI Taxonomy" id="546274"/>
    <lineage>
        <taxon>Bacteria</taxon>
        <taxon>Pseudomonadati</taxon>
        <taxon>Pseudomonadota</taxon>
        <taxon>Betaproteobacteria</taxon>
        <taxon>Neisseriales</taxon>
        <taxon>Neisseriaceae</taxon>
        <taxon>Eikenella</taxon>
    </lineage>
</organism>
<evidence type="ECO:0000313" key="2">
    <source>
        <dbReference type="Proteomes" id="UP000005837"/>
    </source>
</evidence>
<protein>
    <submittedName>
        <fullName evidence="1">Uncharacterized protein</fullName>
    </submittedName>
</protein>